<organism evidence="3 4">
    <name type="scientific">Pseudallescheria apiosperma</name>
    <name type="common">Scedosporium apiospermum</name>
    <dbReference type="NCBI Taxonomy" id="563466"/>
    <lineage>
        <taxon>Eukaryota</taxon>
        <taxon>Fungi</taxon>
        <taxon>Dikarya</taxon>
        <taxon>Ascomycota</taxon>
        <taxon>Pezizomycotina</taxon>
        <taxon>Sordariomycetes</taxon>
        <taxon>Hypocreomycetidae</taxon>
        <taxon>Microascales</taxon>
        <taxon>Microascaceae</taxon>
        <taxon>Scedosporium</taxon>
    </lineage>
</organism>
<feature type="domain" description="Hyaluronan/mRNA-binding protein" evidence="2">
    <location>
        <begin position="44"/>
        <end position="111"/>
    </location>
</feature>
<accession>A0A084FU80</accession>
<dbReference type="GeneID" id="27719868"/>
<gene>
    <name evidence="3" type="ORF">SAPIO_CDS10650</name>
</gene>
<name>A0A084FU80_PSEDA</name>
<feature type="compositionally biased region" description="Low complexity" evidence="1">
    <location>
        <begin position="117"/>
        <end position="127"/>
    </location>
</feature>
<dbReference type="AlphaFoldDB" id="A0A084FU80"/>
<dbReference type="RefSeq" id="XP_016638441.1">
    <property type="nucleotide sequence ID" value="XM_016784204.1"/>
</dbReference>
<dbReference type="Pfam" id="PF04774">
    <property type="entry name" value="HABP4_PAI-RBP1"/>
    <property type="match status" value="1"/>
</dbReference>
<sequence>MILRLTRTRKLNTPDYSAISDGKPRQEFIPKYFGKSGFSDQDPKKTKKNGGGRGNWGNVGDEVLDDEFNFNKPRRRSNSSSVSSQLRDFKTKFDVNETEPVFEESFNEAEEEDEEGSGPSESGNSVN</sequence>
<dbReference type="HOGENOM" id="CLU_109896_1_2_1"/>
<comment type="caution">
    <text evidence="3">The sequence shown here is derived from an EMBL/GenBank/DDBJ whole genome shotgun (WGS) entry which is preliminary data.</text>
</comment>
<dbReference type="OrthoDB" id="2122308at2759"/>
<feature type="compositionally biased region" description="Acidic residues" evidence="1">
    <location>
        <begin position="96"/>
        <end position="116"/>
    </location>
</feature>
<dbReference type="VEuPathDB" id="FungiDB:SAPIO_CDS10650"/>
<evidence type="ECO:0000259" key="2">
    <source>
        <dbReference type="Pfam" id="PF04774"/>
    </source>
</evidence>
<dbReference type="EMBL" id="JOWA01000176">
    <property type="protein sequence ID" value="KEZ38642.1"/>
    <property type="molecule type" value="Genomic_DNA"/>
</dbReference>
<reference evidence="3 4" key="1">
    <citation type="journal article" date="2014" name="Genome Announc.">
        <title>Draft genome sequence of the pathogenic fungus Scedosporium apiospermum.</title>
        <authorList>
            <person name="Vandeputte P."/>
            <person name="Ghamrawi S."/>
            <person name="Rechenmann M."/>
            <person name="Iltis A."/>
            <person name="Giraud S."/>
            <person name="Fleury M."/>
            <person name="Thornton C."/>
            <person name="Delhaes L."/>
            <person name="Meyer W."/>
            <person name="Papon N."/>
            <person name="Bouchara J.P."/>
        </authorList>
    </citation>
    <scope>NUCLEOTIDE SEQUENCE [LARGE SCALE GENOMIC DNA]</scope>
    <source>
        <strain evidence="3 4">IHEM 14462</strain>
    </source>
</reference>
<dbReference type="InterPro" id="IPR006861">
    <property type="entry name" value="HABP4_PAIRBP1-bd"/>
</dbReference>
<dbReference type="KEGG" id="sapo:SAPIO_CDS10650"/>
<keyword evidence="4" id="KW-1185">Reference proteome</keyword>
<feature type="region of interest" description="Disordered" evidence="1">
    <location>
        <begin position="14"/>
        <end position="127"/>
    </location>
</feature>
<dbReference type="Proteomes" id="UP000028545">
    <property type="component" value="Unassembled WGS sequence"/>
</dbReference>
<dbReference type="OMA" id="HIPRYFA"/>
<evidence type="ECO:0000313" key="3">
    <source>
        <dbReference type="EMBL" id="KEZ38642.1"/>
    </source>
</evidence>
<evidence type="ECO:0000256" key="1">
    <source>
        <dbReference type="SAM" id="MobiDB-lite"/>
    </source>
</evidence>
<protein>
    <recommendedName>
        <fullName evidence="2">Hyaluronan/mRNA-binding protein domain-containing protein</fullName>
    </recommendedName>
</protein>
<proteinExistence type="predicted"/>
<evidence type="ECO:0000313" key="4">
    <source>
        <dbReference type="Proteomes" id="UP000028545"/>
    </source>
</evidence>